<organism evidence="1 2">
    <name type="scientific">Pomacea canaliculata</name>
    <name type="common">Golden apple snail</name>
    <dbReference type="NCBI Taxonomy" id="400727"/>
    <lineage>
        <taxon>Eukaryota</taxon>
        <taxon>Metazoa</taxon>
        <taxon>Spiralia</taxon>
        <taxon>Lophotrochozoa</taxon>
        <taxon>Mollusca</taxon>
        <taxon>Gastropoda</taxon>
        <taxon>Caenogastropoda</taxon>
        <taxon>Architaenioglossa</taxon>
        <taxon>Ampullarioidea</taxon>
        <taxon>Ampullariidae</taxon>
        <taxon>Pomacea</taxon>
    </lineage>
</organism>
<sequence>MQAFVNMQVVVATVVMVVAVVLADRYSGKVLLVSMDGFRWDYITKVSNLTNFPRMAASGVAVDYVNNTFVTKTFPCHYTIVTGLYEESHGIVANRMYDPDHNASFTMSSTESFWWEGGEPVWVTADKQNKKTGVYFWPGSEAEIRGRRPQKWFKYNESVPFNERVATAIGWFTEDNMDFVAMYFNEPVREMDQLLGNILDTIDSKGLRDTVNVIVTSDHGMTRVDSQNKVSDRHMEVVDSSMIQRVVDSGVITAIIPAEGQEQEVVDRLNNQSHVTVYQKEKMPDHFHYKNNPRITPIIVMADEGWQLTSDIASVRRGNTLGEHGYSNELPSMKPIFFARGPNFQTGVRTTSIRSVDIYPLVCKLLNIDAAPNNGSLDNTASLLKSSTNGGVSPFLVDRQLAAVLALNVALVLWIV</sequence>
<evidence type="ECO:0000313" key="2">
    <source>
        <dbReference type="Proteomes" id="UP000245119"/>
    </source>
</evidence>
<dbReference type="InterPro" id="IPR017850">
    <property type="entry name" value="Alkaline_phosphatase_core_sf"/>
</dbReference>
<dbReference type="InterPro" id="IPR002591">
    <property type="entry name" value="Phosphodiest/P_Trfase"/>
</dbReference>
<dbReference type="AlphaFoldDB" id="A0A2T7P8S4"/>
<dbReference type="Pfam" id="PF01663">
    <property type="entry name" value="Phosphodiest"/>
    <property type="match status" value="1"/>
</dbReference>
<evidence type="ECO:0008006" key="3">
    <source>
        <dbReference type="Google" id="ProtNLM"/>
    </source>
</evidence>
<gene>
    <name evidence="1" type="ORF">C0Q70_09067</name>
</gene>
<name>A0A2T7P8S4_POMCA</name>
<proteinExistence type="predicted"/>
<dbReference type="CDD" id="cd16018">
    <property type="entry name" value="Enpp"/>
    <property type="match status" value="1"/>
</dbReference>
<keyword evidence="2" id="KW-1185">Reference proteome</keyword>
<dbReference type="Gene3D" id="3.40.720.10">
    <property type="entry name" value="Alkaline Phosphatase, subunit A"/>
    <property type="match status" value="1"/>
</dbReference>
<dbReference type="PANTHER" id="PTHR10151:SF120">
    <property type="entry name" value="BIS(5'-ADENOSYL)-TRIPHOSPHATASE"/>
    <property type="match status" value="1"/>
</dbReference>
<dbReference type="SUPFAM" id="SSF53649">
    <property type="entry name" value="Alkaline phosphatase-like"/>
    <property type="match status" value="1"/>
</dbReference>
<dbReference type="PANTHER" id="PTHR10151">
    <property type="entry name" value="ECTONUCLEOTIDE PYROPHOSPHATASE/PHOSPHODIESTERASE"/>
    <property type="match status" value="1"/>
</dbReference>
<dbReference type="EMBL" id="PZQS01000005">
    <property type="protein sequence ID" value="PVD29810.1"/>
    <property type="molecule type" value="Genomic_DNA"/>
</dbReference>
<dbReference type="OrthoDB" id="415411at2759"/>
<dbReference type="Proteomes" id="UP000245119">
    <property type="component" value="Linkage Group LG5"/>
</dbReference>
<reference evidence="1 2" key="1">
    <citation type="submission" date="2018-04" db="EMBL/GenBank/DDBJ databases">
        <title>The genome of golden apple snail Pomacea canaliculata provides insight into stress tolerance and invasive adaptation.</title>
        <authorList>
            <person name="Liu C."/>
            <person name="Liu B."/>
            <person name="Ren Y."/>
            <person name="Zhang Y."/>
            <person name="Wang H."/>
            <person name="Li S."/>
            <person name="Jiang F."/>
            <person name="Yin L."/>
            <person name="Zhang G."/>
            <person name="Qian W."/>
            <person name="Fan W."/>
        </authorList>
    </citation>
    <scope>NUCLEOTIDE SEQUENCE [LARGE SCALE GENOMIC DNA]</scope>
    <source>
        <strain evidence="1">SZHN2017</strain>
        <tissue evidence="1">Muscle</tissue>
    </source>
</reference>
<protein>
    <recommendedName>
        <fullName evidence="3">AP3A hydrolase</fullName>
    </recommendedName>
</protein>
<evidence type="ECO:0000313" key="1">
    <source>
        <dbReference type="EMBL" id="PVD29810.1"/>
    </source>
</evidence>
<comment type="caution">
    <text evidence="1">The sequence shown here is derived from an EMBL/GenBank/DDBJ whole genome shotgun (WGS) entry which is preliminary data.</text>
</comment>
<dbReference type="GO" id="GO:0016787">
    <property type="term" value="F:hydrolase activity"/>
    <property type="evidence" value="ECO:0007669"/>
    <property type="project" value="UniProtKB-ARBA"/>
</dbReference>
<accession>A0A2T7P8S4</accession>